<evidence type="ECO:0000256" key="3">
    <source>
        <dbReference type="ARBA" id="ARBA00022840"/>
    </source>
</evidence>
<protein>
    <recommendedName>
        <fullName evidence="4">5-formyltetrahydrofolate cyclo-ligase</fullName>
        <ecNumber evidence="4">6.3.3.2</ecNumber>
    </recommendedName>
</protein>
<dbReference type="Pfam" id="PF01812">
    <property type="entry name" value="5-FTHF_cyc-lig"/>
    <property type="match status" value="1"/>
</dbReference>
<proteinExistence type="inferred from homology"/>
<comment type="cofactor">
    <cofactor evidence="4">
        <name>Mg(2+)</name>
        <dbReference type="ChEBI" id="CHEBI:18420"/>
    </cofactor>
</comment>
<dbReference type="EC" id="6.3.3.2" evidence="4"/>
<organism evidence="5 6">
    <name type="scientific">Alicyclobacillus cycloheptanicus</name>
    <dbReference type="NCBI Taxonomy" id="1457"/>
    <lineage>
        <taxon>Bacteria</taxon>
        <taxon>Bacillati</taxon>
        <taxon>Bacillota</taxon>
        <taxon>Bacilli</taxon>
        <taxon>Bacillales</taxon>
        <taxon>Alicyclobacillaceae</taxon>
        <taxon>Alicyclobacillus</taxon>
    </lineage>
</organism>
<dbReference type="InterPro" id="IPR002698">
    <property type="entry name" value="FTHF_cligase"/>
</dbReference>
<dbReference type="PANTHER" id="PTHR23407">
    <property type="entry name" value="ATPASE INHIBITOR/5-FORMYLTETRAHYDROFOLATE CYCLO-LIGASE"/>
    <property type="match status" value="1"/>
</dbReference>
<dbReference type="Gene3D" id="3.40.50.10420">
    <property type="entry name" value="NagB/RpiA/CoA transferase-like"/>
    <property type="match status" value="1"/>
</dbReference>
<evidence type="ECO:0000256" key="2">
    <source>
        <dbReference type="ARBA" id="ARBA00022741"/>
    </source>
</evidence>
<sequence>MAQDKRALRQHYLRLREAVTTDQRKAWNRALARHLTDFLTELAGRAAAPPTVAGYVAHRGEPDVAEALSAVAQKGWTVVYPKTNKAERTLTFFKANPSDTKAFEPGPFGILEPVAAEDAAVPGEEIDIVIVPGVAFSRDGVRLGYGGGYFDRWFADVNTHAVRVGVAWNLLLADDLPSAAHDVRVHDVVTEAGVVRCRPSR</sequence>
<comment type="similarity">
    <text evidence="1 4">Belongs to the 5-formyltetrahydrofolate cyclo-ligase family.</text>
</comment>
<dbReference type="RefSeq" id="WP_274456815.1">
    <property type="nucleotide sequence ID" value="NZ_CP067097.1"/>
</dbReference>
<dbReference type="InterPro" id="IPR037171">
    <property type="entry name" value="NagB/RpiA_transferase-like"/>
</dbReference>
<comment type="caution">
    <text evidence="5">The sequence shown here is derived from an EMBL/GenBank/DDBJ whole genome shotgun (WGS) entry which is preliminary data.</text>
</comment>
<evidence type="ECO:0000256" key="4">
    <source>
        <dbReference type="RuleBase" id="RU361279"/>
    </source>
</evidence>
<dbReference type="PANTHER" id="PTHR23407:SF1">
    <property type="entry name" value="5-FORMYLTETRAHYDROFOLATE CYCLO-LIGASE"/>
    <property type="match status" value="1"/>
</dbReference>
<keyword evidence="3 4" id="KW-0067">ATP-binding</keyword>
<dbReference type="Proteomes" id="UP001232973">
    <property type="component" value="Unassembled WGS sequence"/>
</dbReference>
<gene>
    <name evidence="5" type="ORF">J2S03_001916</name>
</gene>
<dbReference type="PIRSF" id="PIRSF006806">
    <property type="entry name" value="FTHF_cligase"/>
    <property type="match status" value="1"/>
</dbReference>
<dbReference type="NCBIfam" id="TIGR02727">
    <property type="entry name" value="MTHFS_bact"/>
    <property type="match status" value="1"/>
</dbReference>
<keyword evidence="2 4" id="KW-0547">Nucleotide-binding</keyword>
<name>A0ABT9XJU4_9BACL</name>
<dbReference type="SUPFAM" id="SSF100950">
    <property type="entry name" value="NagB/RpiA/CoA transferase-like"/>
    <property type="match status" value="1"/>
</dbReference>
<evidence type="ECO:0000313" key="5">
    <source>
        <dbReference type="EMBL" id="MDQ0190053.1"/>
    </source>
</evidence>
<keyword evidence="6" id="KW-1185">Reference proteome</keyword>
<accession>A0ABT9XJU4</accession>
<comment type="catalytic activity">
    <reaction evidence="4">
        <text>(6S)-5-formyl-5,6,7,8-tetrahydrofolate + ATP = (6R)-5,10-methenyltetrahydrofolate + ADP + phosphate</text>
        <dbReference type="Rhea" id="RHEA:10488"/>
        <dbReference type="ChEBI" id="CHEBI:30616"/>
        <dbReference type="ChEBI" id="CHEBI:43474"/>
        <dbReference type="ChEBI" id="CHEBI:57455"/>
        <dbReference type="ChEBI" id="CHEBI:57457"/>
        <dbReference type="ChEBI" id="CHEBI:456216"/>
        <dbReference type="EC" id="6.3.3.2"/>
    </reaction>
</comment>
<dbReference type="EMBL" id="JAUSTP010000014">
    <property type="protein sequence ID" value="MDQ0190053.1"/>
    <property type="molecule type" value="Genomic_DNA"/>
</dbReference>
<keyword evidence="4" id="KW-0479">Metal-binding</keyword>
<keyword evidence="4" id="KW-0460">Magnesium</keyword>
<reference evidence="5 6" key="1">
    <citation type="submission" date="2023-07" db="EMBL/GenBank/DDBJ databases">
        <title>Genomic Encyclopedia of Type Strains, Phase IV (KMG-IV): sequencing the most valuable type-strain genomes for metagenomic binning, comparative biology and taxonomic classification.</title>
        <authorList>
            <person name="Goeker M."/>
        </authorList>
    </citation>
    <scope>NUCLEOTIDE SEQUENCE [LARGE SCALE GENOMIC DNA]</scope>
    <source>
        <strain evidence="5 6">DSM 4006</strain>
    </source>
</reference>
<keyword evidence="5" id="KW-0436">Ligase</keyword>
<dbReference type="GO" id="GO:0030272">
    <property type="term" value="F:5-formyltetrahydrofolate cyclo-ligase activity"/>
    <property type="evidence" value="ECO:0007669"/>
    <property type="project" value="UniProtKB-EC"/>
</dbReference>
<evidence type="ECO:0000313" key="6">
    <source>
        <dbReference type="Proteomes" id="UP001232973"/>
    </source>
</evidence>
<evidence type="ECO:0000256" key="1">
    <source>
        <dbReference type="ARBA" id="ARBA00010638"/>
    </source>
</evidence>
<dbReference type="InterPro" id="IPR024185">
    <property type="entry name" value="FTHF_cligase-like_sf"/>
</dbReference>